<protein>
    <submittedName>
        <fullName evidence="11">YeeE/YedE family protein</fullName>
    </submittedName>
</protein>
<evidence type="ECO:0000313" key="11">
    <source>
        <dbReference type="EMBL" id="MBE0563411.1"/>
    </source>
</evidence>
<dbReference type="Proteomes" id="UP000642265">
    <property type="component" value="Unassembled WGS sequence"/>
</dbReference>
<feature type="transmembrane region" description="Helical" evidence="9">
    <location>
        <begin position="75"/>
        <end position="94"/>
    </location>
</feature>
<evidence type="ECO:0000313" key="13">
    <source>
        <dbReference type="Proteomes" id="UP000642265"/>
    </source>
</evidence>
<dbReference type="PANTHER" id="PTHR30574:SF1">
    <property type="entry name" value="SULPHUR TRANSPORT DOMAIN-CONTAINING PROTEIN"/>
    <property type="match status" value="1"/>
</dbReference>
<keyword evidence="3" id="KW-1003">Cell membrane</keyword>
<dbReference type="EMBL" id="JACZKO010000059">
    <property type="protein sequence ID" value="MBE0563411.1"/>
    <property type="molecule type" value="Genomic_DNA"/>
</dbReference>
<sequence>MITTYLQSLAGGMLLGLSAVLLLVFNGRIAGISGIVGRLLGGKQIPANAVFVVGLVLGPIIYAAIYGSFPPVTMAMSWPVIVVAGLLVGIGTRMGSGCTSGHGILGMARFSRRSIAATLTFLVTGIVVASISGALL</sequence>
<dbReference type="RefSeq" id="WP_010658530.1">
    <property type="nucleotide sequence ID" value="NZ_CP044971.1"/>
</dbReference>
<gene>
    <name evidence="10" type="ORF">F9L06_16870</name>
    <name evidence="11" type="ORF">IH622_21720</name>
</gene>
<evidence type="ECO:0000256" key="2">
    <source>
        <dbReference type="ARBA" id="ARBA00022448"/>
    </source>
</evidence>
<comment type="subcellular location">
    <subcellularLocation>
        <location evidence="1">Cell inner membrane</location>
        <topology evidence="1">Multi-pass membrane protein</topology>
    </subcellularLocation>
</comment>
<comment type="caution">
    <text evidence="11">The sequence shown here is derived from an EMBL/GenBank/DDBJ whole genome shotgun (WGS) entry which is preliminary data.</text>
</comment>
<keyword evidence="5 9" id="KW-0812">Transmembrane</keyword>
<evidence type="ECO:0000256" key="6">
    <source>
        <dbReference type="ARBA" id="ARBA00022989"/>
    </source>
</evidence>
<reference evidence="11" key="3">
    <citation type="submission" date="2020-10" db="EMBL/GenBank/DDBJ databases">
        <title>Enrichment of novel Verrucomicrobia, Bacteroidetes and Krumholzibacteria in an oxygen-limited, methane- and iron-fed bioreactor inoculated with Bothnian Sea sediments.</title>
        <authorList>
            <person name="Martins P.D."/>
            <person name="de Jong A."/>
            <person name="Lenstra W.K."/>
            <person name="van Helmond N.A.G.M."/>
            <person name="Slomp C.P."/>
            <person name="Jetten M.S.M."/>
            <person name="Welte C.U."/>
            <person name="Rasigraf O."/>
        </authorList>
    </citation>
    <scope>NUCLEOTIDE SEQUENCE</scope>
    <source>
        <strain evidence="11">MAG47</strain>
    </source>
</reference>
<evidence type="ECO:0000256" key="5">
    <source>
        <dbReference type="ARBA" id="ARBA00022692"/>
    </source>
</evidence>
<evidence type="ECO:0000256" key="8">
    <source>
        <dbReference type="ARBA" id="ARBA00035655"/>
    </source>
</evidence>
<comment type="similarity">
    <text evidence="8">Belongs to the TsuA/YedE (TC 9.B.102) family.</text>
</comment>
<feature type="transmembrane region" description="Helical" evidence="9">
    <location>
        <begin position="45"/>
        <end position="69"/>
    </location>
</feature>
<accession>A0A011UJP2</accession>
<evidence type="ECO:0000256" key="3">
    <source>
        <dbReference type="ARBA" id="ARBA00022475"/>
    </source>
</evidence>
<dbReference type="AlphaFoldDB" id="A0A011UJP2"/>
<name>A0A011UJP2_BRUAN</name>
<dbReference type="PANTHER" id="PTHR30574">
    <property type="entry name" value="INNER MEMBRANE PROTEIN YEDE"/>
    <property type="match status" value="1"/>
</dbReference>
<evidence type="ECO:0000313" key="12">
    <source>
        <dbReference type="Proteomes" id="UP000441102"/>
    </source>
</evidence>
<evidence type="ECO:0000256" key="7">
    <source>
        <dbReference type="ARBA" id="ARBA00023136"/>
    </source>
</evidence>
<evidence type="ECO:0000313" key="10">
    <source>
        <dbReference type="EMBL" id="KAB2795496.1"/>
    </source>
</evidence>
<organism evidence="11 13">
    <name type="scientific">Brucella anthropi</name>
    <name type="common">Ochrobactrum anthropi</name>
    <dbReference type="NCBI Taxonomy" id="529"/>
    <lineage>
        <taxon>Bacteria</taxon>
        <taxon>Pseudomonadati</taxon>
        <taxon>Pseudomonadota</taxon>
        <taxon>Alphaproteobacteria</taxon>
        <taxon>Hyphomicrobiales</taxon>
        <taxon>Brucellaceae</taxon>
        <taxon>Brucella/Ochrobactrum group</taxon>
        <taxon>Brucella</taxon>
    </lineage>
</organism>
<evidence type="ECO:0000256" key="9">
    <source>
        <dbReference type="SAM" id="Phobius"/>
    </source>
</evidence>
<keyword evidence="2" id="KW-0813">Transport</keyword>
<feature type="transmembrane region" description="Helical" evidence="9">
    <location>
        <begin position="115"/>
        <end position="135"/>
    </location>
</feature>
<reference evidence="10 12" key="1">
    <citation type="submission" date="2019-09" db="EMBL/GenBank/DDBJ databases">
        <title>Taxonomic organization of the family Brucellaceae based on a phylogenomic approach.</title>
        <authorList>
            <person name="Leclercq S."/>
            <person name="Cloeckaert A."/>
            <person name="Zygmunt M.S."/>
        </authorList>
    </citation>
    <scope>NUCLEOTIDE SEQUENCE [LARGE SCALE GENOMIC DNA]</scope>
    <source>
        <strain evidence="10 12">CCUG 34461</strain>
    </source>
</reference>
<feature type="transmembrane region" description="Helical" evidence="9">
    <location>
        <begin position="6"/>
        <end position="25"/>
    </location>
</feature>
<reference evidence="11" key="2">
    <citation type="submission" date="2020-09" db="EMBL/GenBank/DDBJ databases">
        <authorList>
            <person name="Dalcin Martins P."/>
        </authorList>
    </citation>
    <scope>NUCLEOTIDE SEQUENCE</scope>
    <source>
        <strain evidence="11">MAG47</strain>
    </source>
</reference>
<dbReference type="GO" id="GO:0005886">
    <property type="term" value="C:plasma membrane"/>
    <property type="evidence" value="ECO:0007669"/>
    <property type="project" value="UniProtKB-SubCell"/>
</dbReference>
<proteinExistence type="inferred from homology"/>
<dbReference type="InterPro" id="IPR007272">
    <property type="entry name" value="Sulf_transp_TsuA/YedE"/>
</dbReference>
<evidence type="ECO:0000256" key="1">
    <source>
        <dbReference type="ARBA" id="ARBA00004429"/>
    </source>
</evidence>
<keyword evidence="6 9" id="KW-1133">Transmembrane helix</keyword>
<keyword evidence="7 9" id="KW-0472">Membrane</keyword>
<dbReference type="EMBL" id="WBWX01000006">
    <property type="protein sequence ID" value="KAB2795496.1"/>
    <property type="molecule type" value="Genomic_DNA"/>
</dbReference>
<dbReference type="GeneID" id="61314662"/>
<keyword evidence="4" id="KW-0997">Cell inner membrane</keyword>
<dbReference type="Pfam" id="PF04143">
    <property type="entry name" value="Sulf_transp"/>
    <property type="match status" value="1"/>
</dbReference>
<evidence type="ECO:0000256" key="4">
    <source>
        <dbReference type="ARBA" id="ARBA00022519"/>
    </source>
</evidence>
<dbReference type="Proteomes" id="UP000441102">
    <property type="component" value="Unassembled WGS sequence"/>
</dbReference>